<dbReference type="AlphaFoldDB" id="L8JGA1"/>
<evidence type="ECO:0000313" key="2">
    <source>
        <dbReference type="EMBL" id="ELR67896.1"/>
    </source>
</evidence>
<keyword evidence="1" id="KW-0812">Transmembrane</keyword>
<gene>
    <name evidence="2" type="ORF">C942_00204</name>
</gene>
<feature type="transmembrane region" description="Helical" evidence="1">
    <location>
        <begin position="12"/>
        <end position="36"/>
    </location>
</feature>
<name>L8JGA1_9GAMM</name>
<keyword evidence="3" id="KW-1185">Reference proteome</keyword>
<protein>
    <submittedName>
        <fullName evidence="2">Uncharacterized protein</fullName>
    </submittedName>
</protein>
<comment type="caution">
    <text evidence="2">The sequence shown here is derived from an EMBL/GenBank/DDBJ whole genome shotgun (WGS) entry which is preliminary data.</text>
</comment>
<dbReference type="PATRIC" id="fig|1056511.3.peg.208"/>
<evidence type="ECO:0000313" key="3">
    <source>
        <dbReference type="Proteomes" id="UP000011134"/>
    </source>
</evidence>
<sequence>MDELRSPAYWVGHFFTIAATIIGVYYAAVVGFDAALKLDLVKADRSTYFVAESMYKELDFNVHNIDKYIERVKNERYVYNEHLASIKLNDYVFQASKNSESMFEIEPKLLTEVSIYYFTVGNAIEHYYESGKQSPSSLMKVVQRETQKLKEQKTLERLAAYNKGLADSVEARGISLDQPGIAI</sequence>
<accession>L8JGA1</accession>
<organism evidence="2 3">
    <name type="scientific">Photobacterium marinum</name>
    <dbReference type="NCBI Taxonomy" id="1056511"/>
    <lineage>
        <taxon>Bacteria</taxon>
        <taxon>Pseudomonadati</taxon>
        <taxon>Pseudomonadota</taxon>
        <taxon>Gammaproteobacteria</taxon>
        <taxon>Vibrionales</taxon>
        <taxon>Vibrionaceae</taxon>
        <taxon>Photobacterium</taxon>
    </lineage>
</organism>
<evidence type="ECO:0000256" key="1">
    <source>
        <dbReference type="SAM" id="Phobius"/>
    </source>
</evidence>
<dbReference type="EMBL" id="AMZO01000001">
    <property type="protein sequence ID" value="ELR67896.1"/>
    <property type="molecule type" value="Genomic_DNA"/>
</dbReference>
<reference evidence="2 3" key="1">
    <citation type="submission" date="2012-12" db="EMBL/GenBank/DDBJ databases">
        <title>Genome Assembly of Photobacterium sp. AK15.</title>
        <authorList>
            <person name="Khatri I."/>
            <person name="Vaidya B."/>
            <person name="Srinivas T.N.R."/>
            <person name="Subramanian S."/>
            <person name="Pinnaka A."/>
        </authorList>
    </citation>
    <scope>NUCLEOTIDE SEQUENCE [LARGE SCALE GENOMIC DNA]</scope>
    <source>
        <strain evidence="2 3">AK15</strain>
    </source>
</reference>
<keyword evidence="1" id="KW-1133">Transmembrane helix</keyword>
<keyword evidence="1" id="KW-0472">Membrane</keyword>
<proteinExistence type="predicted"/>
<dbReference type="Proteomes" id="UP000011134">
    <property type="component" value="Unassembled WGS sequence"/>
</dbReference>